<dbReference type="AlphaFoldDB" id="A0A061H551"/>
<dbReference type="InterPro" id="IPR026749">
    <property type="entry name" value="Tmem135"/>
</dbReference>
<dbReference type="KEGG" id="pfp:PFL1_04523"/>
<dbReference type="OrthoDB" id="4021778at2759"/>
<name>A0A061H551_9BASI</name>
<sequence>MLQLPSSAATASATEAAVVPGVKSRTPDALGKPSPTIDLTLFALVRGLDTLVRAAPLILASSSTAAAASAAVGSKVSIAGGNAARASPPPRSASRLSRLGSALSDQAEGLIFVVCCAQIMWAWFYHQERLPPTYVKWITNLATMDERLLLALRGMRYGQPIKWSYKDRDITPAGVELVSSLSEELGYPYEWGDPTRIPNTAAEARQMLLEARRANAEPVRNLAKVVVGAARSAAFLATFIVGNWYPICLARSHLPRLFPAVPFSFWDSGLGPLLGSIACGFSIFIEEKRKRAEMALYVAPRALFAVAESTRNGWLSEGRRSALWCERVIFGMAVGTVVATAKYRPDQLRGITGAMGWVVRRPGSVPAVKGRYARGR</sequence>
<evidence type="ECO:0000313" key="2">
    <source>
        <dbReference type="EMBL" id="EPQ27778.1"/>
    </source>
</evidence>
<organism evidence="2 3">
    <name type="scientific">Pseudozyma flocculosa PF-1</name>
    <dbReference type="NCBI Taxonomy" id="1277687"/>
    <lineage>
        <taxon>Eukaryota</taxon>
        <taxon>Fungi</taxon>
        <taxon>Dikarya</taxon>
        <taxon>Basidiomycota</taxon>
        <taxon>Ustilaginomycotina</taxon>
        <taxon>Ustilaginomycetes</taxon>
        <taxon>Ustilaginales</taxon>
        <taxon>Ustilaginaceae</taxon>
        <taxon>Pseudozyma</taxon>
    </lineage>
</organism>
<evidence type="ECO:0000256" key="1">
    <source>
        <dbReference type="SAM" id="Phobius"/>
    </source>
</evidence>
<dbReference type="PANTHER" id="PTHR12459">
    <property type="entry name" value="TRANSMEMBRANE PROTEIN 135-RELATED"/>
    <property type="match status" value="1"/>
</dbReference>
<evidence type="ECO:0008006" key="4">
    <source>
        <dbReference type="Google" id="ProtNLM"/>
    </source>
</evidence>
<dbReference type="Proteomes" id="UP000053664">
    <property type="component" value="Unassembled WGS sequence"/>
</dbReference>
<proteinExistence type="predicted"/>
<feature type="transmembrane region" description="Helical" evidence="1">
    <location>
        <begin position="265"/>
        <end position="285"/>
    </location>
</feature>
<protein>
    <recommendedName>
        <fullName evidence="4">Transmembrane protein 135 N-terminal domain-containing protein</fullName>
    </recommendedName>
</protein>
<accession>A0A061H551</accession>
<keyword evidence="1" id="KW-1133">Transmembrane helix</keyword>
<keyword evidence="1" id="KW-0472">Membrane</keyword>
<dbReference type="eggNOG" id="ENOG502R1F4">
    <property type="taxonomic scope" value="Eukaryota"/>
</dbReference>
<dbReference type="HOGENOM" id="CLU_012946_0_0_1"/>
<gene>
    <name evidence="2" type="ORF">PFL1_04523</name>
</gene>
<reference evidence="2 3" key="1">
    <citation type="journal article" date="2013" name="Plant Cell">
        <title>The transition from a phytopathogenic smut ancestor to an anamorphic biocontrol agent deciphered by comparative whole-genome analysis.</title>
        <authorList>
            <person name="Lefebvre F."/>
            <person name="Joly D.L."/>
            <person name="Labbe C."/>
            <person name="Teichmann B."/>
            <person name="Linning R."/>
            <person name="Belzile F."/>
            <person name="Bakkeren G."/>
            <person name="Belanger R.R."/>
        </authorList>
    </citation>
    <scope>NUCLEOTIDE SEQUENCE [LARGE SCALE GENOMIC DNA]</scope>
    <source>
        <strain evidence="2 3">PF-1</strain>
    </source>
</reference>
<dbReference type="GeneID" id="19318624"/>
<dbReference type="PANTHER" id="PTHR12459:SF15">
    <property type="entry name" value="TRANSMEMBRANE PROTEIN 135"/>
    <property type="match status" value="1"/>
</dbReference>
<keyword evidence="1" id="KW-0812">Transmembrane</keyword>
<dbReference type="EMBL" id="KE361637">
    <property type="protein sequence ID" value="EPQ27778.1"/>
    <property type="molecule type" value="Genomic_DNA"/>
</dbReference>
<evidence type="ECO:0000313" key="3">
    <source>
        <dbReference type="Proteomes" id="UP000053664"/>
    </source>
</evidence>
<dbReference type="RefSeq" id="XP_007880240.1">
    <property type="nucleotide sequence ID" value="XM_007882049.1"/>
</dbReference>